<protein>
    <submittedName>
        <fullName evidence="1">Uncharacterized protein</fullName>
    </submittedName>
</protein>
<reference evidence="1" key="1">
    <citation type="submission" date="2023-07" db="EMBL/GenBank/DDBJ databases">
        <title>Black Yeasts Isolated from many extreme environments.</title>
        <authorList>
            <person name="Coleine C."/>
            <person name="Stajich J.E."/>
            <person name="Selbmann L."/>
        </authorList>
    </citation>
    <scope>NUCLEOTIDE SEQUENCE</scope>
    <source>
        <strain evidence="1">CCFEE 5714</strain>
    </source>
</reference>
<dbReference type="Proteomes" id="UP001281147">
    <property type="component" value="Unassembled WGS sequence"/>
</dbReference>
<gene>
    <name evidence="1" type="ORF">LTR37_006543</name>
</gene>
<dbReference type="EMBL" id="JAUTXU010000043">
    <property type="protein sequence ID" value="KAK3716393.1"/>
    <property type="molecule type" value="Genomic_DNA"/>
</dbReference>
<sequence>MTDMHESRPPQHAAKDGLPPQPDHHAQPNDTNLEGESSKARLERLGRQRPKALPSAWKEIGFVFSIVMSQALTEYFVSGFTVLIPTVVSALDISPQAVTWPASAFSLVISSFLLPFGRLADIYGGFPVYIAGSVWYCAWAVIVGFSQNEIMLDVCRAMQGLGPAAYLPAGLMLLGSVYRPGPRKNLVFCIYGAMAVLGFFIGIFFAGVAGEYAGWRWYFWIGGILAAFTAVVAWFTIPNDHADLKHNGVKMDWLGSITIVSGLILLVYAITDSSHAPQGWATPYIYVAFTASVLFLSAAFYIEGWVAEQPLLPFEVFTVKYMRPFIFGLLLSYGTLGIFLLYATLHITNIMHVSPMQLVAWYLPMSIGGCFLAISGGFLLHKIPGTLILFISTLAVIINSLLFALQPPDASYWPWVFPAMCCATIAIDLLFSAASIFLSTSLPKEKQGLAGALSNVLLQLGVALLLGFADIVVSETGGSERESYKHAFWFELGCGALAMVVFLGFVRMGRAESDFTYEEKREEEMTEQSSEQGVTR</sequence>
<comment type="caution">
    <text evidence="1">The sequence shown here is derived from an EMBL/GenBank/DDBJ whole genome shotgun (WGS) entry which is preliminary data.</text>
</comment>
<proteinExistence type="predicted"/>
<evidence type="ECO:0000313" key="1">
    <source>
        <dbReference type="EMBL" id="KAK3716393.1"/>
    </source>
</evidence>
<accession>A0ACC3NJ42</accession>
<organism evidence="1 2">
    <name type="scientific">Vermiconidia calcicola</name>
    <dbReference type="NCBI Taxonomy" id="1690605"/>
    <lineage>
        <taxon>Eukaryota</taxon>
        <taxon>Fungi</taxon>
        <taxon>Dikarya</taxon>
        <taxon>Ascomycota</taxon>
        <taxon>Pezizomycotina</taxon>
        <taxon>Dothideomycetes</taxon>
        <taxon>Dothideomycetidae</taxon>
        <taxon>Mycosphaerellales</taxon>
        <taxon>Extremaceae</taxon>
        <taxon>Vermiconidia</taxon>
    </lineage>
</organism>
<evidence type="ECO:0000313" key="2">
    <source>
        <dbReference type="Proteomes" id="UP001281147"/>
    </source>
</evidence>
<keyword evidence="2" id="KW-1185">Reference proteome</keyword>
<name>A0ACC3NJ42_9PEZI</name>